<evidence type="ECO:0000313" key="15">
    <source>
        <dbReference type="Proteomes" id="UP001549111"/>
    </source>
</evidence>
<dbReference type="Proteomes" id="UP001549111">
    <property type="component" value="Unassembled WGS sequence"/>
</dbReference>
<evidence type="ECO:0000313" key="14">
    <source>
        <dbReference type="EMBL" id="MET3604840.1"/>
    </source>
</evidence>
<dbReference type="SUPFAM" id="SSF53850">
    <property type="entry name" value="Periplasmic binding protein-like II"/>
    <property type="match status" value="1"/>
</dbReference>
<reference evidence="14 15" key="1">
    <citation type="submission" date="2024-06" db="EMBL/GenBank/DDBJ databases">
        <title>Genomic Encyclopedia of Type Strains, Phase IV (KMG-IV): sequencing the most valuable type-strain genomes for metagenomic binning, comparative biology and taxonomic classification.</title>
        <authorList>
            <person name="Goeker M."/>
        </authorList>
    </citation>
    <scope>NUCLEOTIDE SEQUENCE [LARGE SCALE GENOMIC DNA]</scope>
    <source>
        <strain evidence="14 15">D-501</strain>
    </source>
</reference>
<comment type="function">
    <text evidence="1">Responsible for the formation of the pyrimidine heterocycle in the thiamine biosynthesis pathway. Catalyzes the formation of hydroxymethylpyrimidine phosphate (HMP-P) from histidine and pyridoxal phosphate (PLP). The protein uses PLP and the active site histidine to form HMP-P, generating an inactive enzyme. The enzyme can only undergo a single turnover, which suggests it is a suicide enzyme.</text>
</comment>
<comment type="catalytic activity">
    <reaction evidence="11">
        <text>N(6)-(pyridoxal phosphate)-L-lysyl-[4-amino-5-hydroxymethyl-2-methylpyrimidine phosphate synthase] + L-histidyl-[4-amino-5-hydroxymethyl-2-methylpyrimidine phosphate synthase] + 2 Fe(3+) + 4 H2O = L-lysyl-[4-amino-5-hydroxymethyl-2-methylpyrimidine phosphate synthase] + (2S)-2-amino-5-hydroxy-4-oxopentanoyl-[4-amino-5-hydroxymethyl-2-methylpyrimidine phosphate synthase] + 4-amino-2-methyl-5-(phosphooxymethyl)pyrimidine + 3-oxopropanoate + 2 Fe(2+) + 2 H(+)</text>
        <dbReference type="Rhea" id="RHEA:65756"/>
        <dbReference type="Rhea" id="RHEA-COMP:16892"/>
        <dbReference type="Rhea" id="RHEA-COMP:16893"/>
        <dbReference type="Rhea" id="RHEA-COMP:16894"/>
        <dbReference type="Rhea" id="RHEA-COMP:16895"/>
        <dbReference type="ChEBI" id="CHEBI:15377"/>
        <dbReference type="ChEBI" id="CHEBI:15378"/>
        <dbReference type="ChEBI" id="CHEBI:29033"/>
        <dbReference type="ChEBI" id="CHEBI:29034"/>
        <dbReference type="ChEBI" id="CHEBI:29969"/>
        <dbReference type="ChEBI" id="CHEBI:29979"/>
        <dbReference type="ChEBI" id="CHEBI:33190"/>
        <dbReference type="ChEBI" id="CHEBI:58354"/>
        <dbReference type="ChEBI" id="CHEBI:143915"/>
        <dbReference type="ChEBI" id="CHEBI:157692"/>
    </reaction>
    <physiologicalReaction direction="left-to-right" evidence="11">
        <dbReference type="Rhea" id="RHEA:65757"/>
    </physiologicalReaction>
</comment>
<keyword evidence="6" id="KW-0479">Metal-binding</keyword>
<gene>
    <name evidence="14" type="ORF">ABIC99_002664</name>
</gene>
<proteinExistence type="inferred from homology"/>
<feature type="signal peptide" evidence="12">
    <location>
        <begin position="1"/>
        <end position="31"/>
    </location>
</feature>
<evidence type="ECO:0000256" key="12">
    <source>
        <dbReference type="SAM" id="SignalP"/>
    </source>
</evidence>
<evidence type="ECO:0000256" key="4">
    <source>
        <dbReference type="ARBA" id="ARBA00011738"/>
    </source>
</evidence>
<name>A0ABV2IPG3_9BURK</name>
<dbReference type="Gene3D" id="3.40.190.10">
    <property type="entry name" value="Periplasmic binding protein-like II"/>
    <property type="match status" value="2"/>
</dbReference>
<dbReference type="RefSeq" id="WP_375139039.1">
    <property type="nucleotide sequence ID" value="NZ_JACCPY010000029.1"/>
</dbReference>
<dbReference type="EMBL" id="JBEPLS010000010">
    <property type="protein sequence ID" value="MET3604840.1"/>
    <property type="molecule type" value="Genomic_DNA"/>
</dbReference>
<evidence type="ECO:0000256" key="2">
    <source>
        <dbReference type="ARBA" id="ARBA00004948"/>
    </source>
</evidence>
<comment type="pathway">
    <text evidence="2">Cofactor biosynthesis; thiamine diphosphate biosynthesis.</text>
</comment>
<protein>
    <recommendedName>
        <fullName evidence="10">Thiamine pyrimidine synthase</fullName>
    </recommendedName>
</protein>
<comment type="similarity">
    <text evidence="3">Belongs to the NMT1/THI5 family.</text>
</comment>
<dbReference type="Pfam" id="PF09084">
    <property type="entry name" value="NMT1"/>
    <property type="match status" value="1"/>
</dbReference>
<evidence type="ECO:0000256" key="10">
    <source>
        <dbReference type="ARBA" id="ARBA00033171"/>
    </source>
</evidence>
<keyword evidence="8" id="KW-0784">Thiamine biosynthesis</keyword>
<keyword evidence="5" id="KW-0808">Transferase</keyword>
<dbReference type="InterPro" id="IPR015168">
    <property type="entry name" value="SsuA/THI5"/>
</dbReference>
<dbReference type="PANTHER" id="PTHR31528:SF1">
    <property type="entry name" value="4-AMINO-5-HYDROXYMETHYL-2-METHYLPYRIMIDINE PHOSPHATE SYNTHASE THI11-RELATED"/>
    <property type="match status" value="1"/>
</dbReference>
<evidence type="ECO:0000256" key="7">
    <source>
        <dbReference type="ARBA" id="ARBA00022898"/>
    </source>
</evidence>
<dbReference type="PANTHER" id="PTHR31528">
    <property type="entry name" value="4-AMINO-5-HYDROXYMETHYL-2-METHYLPYRIMIDINE PHOSPHATE SYNTHASE THI11-RELATED"/>
    <property type="match status" value="1"/>
</dbReference>
<organism evidence="14 15">
    <name type="scientific">Sphaerotilus sulfidivorans</name>
    <dbReference type="NCBI Taxonomy" id="639200"/>
    <lineage>
        <taxon>Bacteria</taxon>
        <taxon>Pseudomonadati</taxon>
        <taxon>Pseudomonadota</taxon>
        <taxon>Betaproteobacteria</taxon>
        <taxon>Burkholderiales</taxon>
        <taxon>Sphaerotilaceae</taxon>
        <taxon>Sphaerotilus</taxon>
    </lineage>
</organism>
<accession>A0ABV2IPG3</accession>
<comment type="caution">
    <text evidence="14">The sequence shown here is derived from an EMBL/GenBank/DDBJ whole genome shotgun (WGS) entry which is preliminary data.</text>
</comment>
<dbReference type="InterPro" id="IPR027939">
    <property type="entry name" value="NMT1/THI5"/>
</dbReference>
<comment type="subunit">
    <text evidence="4">Homodimer.</text>
</comment>
<feature type="domain" description="SsuA/THI5-like" evidence="13">
    <location>
        <begin position="54"/>
        <end position="261"/>
    </location>
</feature>
<keyword evidence="12" id="KW-0732">Signal</keyword>
<keyword evidence="7" id="KW-0663">Pyridoxal phosphate</keyword>
<evidence type="ECO:0000256" key="9">
    <source>
        <dbReference type="ARBA" id="ARBA00023004"/>
    </source>
</evidence>
<evidence type="ECO:0000256" key="3">
    <source>
        <dbReference type="ARBA" id="ARBA00009406"/>
    </source>
</evidence>
<evidence type="ECO:0000256" key="5">
    <source>
        <dbReference type="ARBA" id="ARBA00022679"/>
    </source>
</evidence>
<evidence type="ECO:0000256" key="8">
    <source>
        <dbReference type="ARBA" id="ARBA00022977"/>
    </source>
</evidence>
<keyword evidence="9" id="KW-0408">Iron</keyword>
<feature type="chain" id="PRO_5046318179" description="Thiamine pyrimidine synthase" evidence="12">
    <location>
        <begin position="32"/>
        <end position="351"/>
    </location>
</feature>
<evidence type="ECO:0000256" key="1">
    <source>
        <dbReference type="ARBA" id="ARBA00003469"/>
    </source>
</evidence>
<evidence type="ECO:0000256" key="11">
    <source>
        <dbReference type="ARBA" id="ARBA00048179"/>
    </source>
</evidence>
<evidence type="ECO:0000256" key="6">
    <source>
        <dbReference type="ARBA" id="ARBA00022723"/>
    </source>
</evidence>
<evidence type="ECO:0000259" key="13">
    <source>
        <dbReference type="Pfam" id="PF09084"/>
    </source>
</evidence>
<keyword evidence="15" id="KW-1185">Reference proteome</keyword>
<sequence>MTMSVLSPIRRTAMVLAAASTLGLLASPAHSQETPVKFQLDWRFEGPAALFLAPVAKGHFKAEKLDVTIDAGNGSGGTVTRVASGTYDMGFADLAALMEFHANNPTAPNKPVAVMMVYNNTPAAVLALKKSGIKTPADLSGKKLGAPVFDAGRKAWPIFAKANGISSVAWTAMDPPLRETMLVRGDIDAITGFSFTSLLNLEARGVKTEDVVVLPYPAHGVKLYGNAIIVGEAFLKKNPEAVKAFLRGFTKGVKDVIADPKAGVALVKARDGIINADLELRRLKLALDASVLTPDARAEGFGAVSGPRLSLMASQVADAFATKERINPDAVWNGSFLPSATDRNIFATAKK</sequence>